<evidence type="ECO:0000256" key="6">
    <source>
        <dbReference type="ARBA" id="ARBA00023136"/>
    </source>
</evidence>
<evidence type="ECO:0000256" key="7">
    <source>
        <dbReference type="SAM" id="Phobius"/>
    </source>
</evidence>
<gene>
    <name evidence="9" type="ORF">VV61_04320</name>
</gene>
<keyword evidence="6 7" id="KW-0472">Membrane</keyword>
<feature type="domain" description="Major facilitator superfamily (MFS) profile" evidence="8">
    <location>
        <begin position="19"/>
        <end position="414"/>
    </location>
</feature>
<evidence type="ECO:0000256" key="4">
    <source>
        <dbReference type="ARBA" id="ARBA00022692"/>
    </source>
</evidence>
<reference evidence="9 10" key="1">
    <citation type="submission" date="2015-03" db="EMBL/GenBank/DDBJ databases">
        <title>Draft Genome Sequence of S. carnosus subsp. utilis LTH 7013, Isolated from South Tirolean Ham.</title>
        <authorList>
            <person name="Mueller A."/>
            <person name="Huptas C."/>
            <person name="Wenning M."/>
            <person name="Weiss A."/>
            <person name="Schmidt H."/>
        </authorList>
    </citation>
    <scope>NUCLEOTIDE SEQUENCE [LARGE SCALE GENOMIC DNA]</scope>
    <source>
        <strain evidence="9 10">LTH7013</strain>
    </source>
</reference>
<dbReference type="AlphaFoldDB" id="A0AAJ0JPX8"/>
<name>A0AAJ0JPX8_STACA</name>
<feature type="transmembrane region" description="Helical" evidence="7">
    <location>
        <begin position="85"/>
        <end position="105"/>
    </location>
</feature>
<feature type="transmembrane region" description="Helical" evidence="7">
    <location>
        <begin position="301"/>
        <end position="318"/>
    </location>
</feature>
<evidence type="ECO:0000256" key="1">
    <source>
        <dbReference type="ARBA" id="ARBA00004651"/>
    </source>
</evidence>
<dbReference type="PANTHER" id="PTHR43124:SF3">
    <property type="entry name" value="CHLORAMPHENICOL EFFLUX PUMP RV0191"/>
    <property type="match status" value="1"/>
</dbReference>
<feature type="transmembrane region" description="Helical" evidence="7">
    <location>
        <begin position="173"/>
        <end position="198"/>
    </location>
</feature>
<sequence>MVGTIETNQSKQFLGLPMTLIWGYVAVAIFMTGDGIEQAFLSKYIQQISFSASQATTVLTSYGLVVAIASWLSGVLAEVFSPRRLMTFAFITWIVFHVGFLTLGLETHNYIMMIIMYSIRGIAYPMFIYSFVVWITYSAPPQRLASAMGWFWAMYSVGIGVLGSYLPSFTIPYIGFMGTLWGSIIFIAAGGLLAFFLVKDKEGEKKESDKLTTKEMFGEILRGVTILCNPQVAIACVIRIINQLSLFGLVAFMPAVFTDRFGFTTSQWLQIWGFMYIVTIFTNLFWGIVGDKIGWVKQIRWFGCIGMALSTLAFYYIPEWFGPNFWITCLVAIAFGFAVAAFVPISAIFPTLEPEHKGAAVSIHNLSAGLSNFLGPGIATIVLMFGNALTTIWVYAIIYFIGFVLTFFMKVKQPSLQQ</sequence>
<dbReference type="InterPro" id="IPR036259">
    <property type="entry name" value="MFS_trans_sf"/>
</dbReference>
<dbReference type="PROSITE" id="PS50850">
    <property type="entry name" value="MFS"/>
    <property type="match status" value="1"/>
</dbReference>
<evidence type="ECO:0000313" key="9">
    <source>
        <dbReference type="EMBL" id="KKB25802.1"/>
    </source>
</evidence>
<protein>
    <submittedName>
        <fullName evidence="9">MFS transporter</fullName>
    </submittedName>
</protein>
<feature type="transmembrane region" description="Helical" evidence="7">
    <location>
        <begin position="392"/>
        <end position="409"/>
    </location>
</feature>
<keyword evidence="4 7" id="KW-0812">Transmembrane</keyword>
<comment type="subcellular location">
    <subcellularLocation>
        <location evidence="1">Cell membrane</location>
        <topology evidence="1">Multi-pass membrane protein</topology>
    </subcellularLocation>
</comment>
<dbReference type="InterPro" id="IPR020846">
    <property type="entry name" value="MFS_dom"/>
</dbReference>
<accession>A0AAJ0JPX8</accession>
<keyword evidence="5 7" id="KW-1133">Transmembrane helix</keyword>
<feature type="transmembrane region" description="Helical" evidence="7">
    <location>
        <begin position="269"/>
        <end position="289"/>
    </location>
</feature>
<dbReference type="EMBL" id="LAIU01000002">
    <property type="protein sequence ID" value="KKB25802.1"/>
    <property type="molecule type" value="Genomic_DNA"/>
</dbReference>
<dbReference type="GO" id="GO:0022857">
    <property type="term" value="F:transmembrane transporter activity"/>
    <property type="evidence" value="ECO:0007669"/>
    <property type="project" value="InterPro"/>
</dbReference>
<keyword evidence="3" id="KW-1003">Cell membrane</keyword>
<feature type="transmembrane region" description="Helical" evidence="7">
    <location>
        <begin position="324"/>
        <end position="349"/>
    </location>
</feature>
<evidence type="ECO:0000313" key="10">
    <source>
        <dbReference type="Proteomes" id="UP000033530"/>
    </source>
</evidence>
<dbReference type="PANTHER" id="PTHR43124">
    <property type="entry name" value="PURINE EFFLUX PUMP PBUE"/>
    <property type="match status" value="1"/>
</dbReference>
<evidence type="ECO:0000256" key="5">
    <source>
        <dbReference type="ARBA" id="ARBA00022989"/>
    </source>
</evidence>
<dbReference type="SUPFAM" id="SSF103473">
    <property type="entry name" value="MFS general substrate transporter"/>
    <property type="match status" value="1"/>
</dbReference>
<dbReference type="Gene3D" id="1.20.1250.20">
    <property type="entry name" value="MFS general substrate transporter like domains"/>
    <property type="match status" value="2"/>
</dbReference>
<evidence type="ECO:0000256" key="2">
    <source>
        <dbReference type="ARBA" id="ARBA00022448"/>
    </source>
</evidence>
<comment type="caution">
    <text evidence="9">The sequence shown here is derived from an EMBL/GenBank/DDBJ whole genome shotgun (WGS) entry which is preliminary data.</text>
</comment>
<dbReference type="Proteomes" id="UP000033530">
    <property type="component" value="Unassembled WGS sequence"/>
</dbReference>
<feature type="transmembrane region" description="Helical" evidence="7">
    <location>
        <begin position="12"/>
        <end position="32"/>
    </location>
</feature>
<evidence type="ECO:0000256" key="3">
    <source>
        <dbReference type="ARBA" id="ARBA00022475"/>
    </source>
</evidence>
<dbReference type="InterPro" id="IPR011701">
    <property type="entry name" value="MFS"/>
</dbReference>
<dbReference type="CDD" id="cd17337">
    <property type="entry name" value="MFS_CsbX"/>
    <property type="match status" value="1"/>
</dbReference>
<dbReference type="NCBIfam" id="TIGR00897">
    <property type="entry name" value="2A0118"/>
    <property type="match status" value="1"/>
</dbReference>
<dbReference type="Pfam" id="PF07690">
    <property type="entry name" value="MFS_1"/>
    <property type="match status" value="1"/>
</dbReference>
<dbReference type="GO" id="GO:0005886">
    <property type="term" value="C:plasma membrane"/>
    <property type="evidence" value="ECO:0007669"/>
    <property type="project" value="UniProtKB-SubCell"/>
</dbReference>
<feature type="transmembrane region" description="Helical" evidence="7">
    <location>
        <begin position="52"/>
        <end position="73"/>
    </location>
</feature>
<feature type="transmembrane region" description="Helical" evidence="7">
    <location>
        <begin position="149"/>
        <end position="167"/>
    </location>
</feature>
<proteinExistence type="predicted"/>
<feature type="transmembrane region" description="Helical" evidence="7">
    <location>
        <begin position="111"/>
        <end position="137"/>
    </location>
</feature>
<dbReference type="InterPro" id="IPR050189">
    <property type="entry name" value="MFS_Efflux_Transporters"/>
</dbReference>
<evidence type="ECO:0000259" key="8">
    <source>
        <dbReference type="PROSITE" id="PS50850"/>
    </source>
</evidence>
<feature type="transmembrane region" description="Helical" evidence="7">
    <location>
        <begin position="232"/>
        <end position="257"/>
    </location>
</feature>
<feature type="transmembrane region" description="Helical" evidence="7">
    <location>
        <begin position="361"/>
        <end position="386"/>
    </location>
</feature>
<organism evidence="9 10">
    <name type="scientific">Staphylococcus carnosus</name>
    <dbReference type="NCBI Taxonomy" id="1281"/>
    <lineage>
        <taxon>Bacteria</taxon>
        <taxon>Bacillati</taxon>
        <taxon>Bacillota</taxon>
        <taxon>Bacilli</taxon>
        <taxon>Bacillales</taxon>
        <taxon>Staphylococcaceae</taxon>
        <taxon>Staphylococcus</taxon>
    </lineage>
</organism>
<dbReference type="InterPro" id="IPR004748">
    <property type="entry name" value="Polyol_permease-like"/>
</dbReference>
<keyword evidence="2" id="KW-0813">Transport</keyword>